<dbReference type="EMBL" id="JBGMEK010000101">
    <property type="protein sequence ID" value="MFA0813503.1"/>
    <property type="molecule type" value="Genomic_DNA"/>
</dbReference>
<dbReference type="GO" id="GO:0016787">
    <property type="term" value="F:hydrolase activity"/>
    <property type="evidence" value="ECO:0007669"/>
    <property type="project" value="UniProtKB-KW"/>
</dbReference>
<reference evidence="3 4" key="1">
    <citation type="submission" date="2024-08" db="EMBL/GenBank/DDBJ databases">
        <authorList>
            <person name="Ishaq N."/>
        </authorList>
    </citation>
    <scope>NUCLEOTIDE SEQUENCE [LARGE SCALE GENOMIC DNA]</scope>
    <source>
        <strain evidence="3 4">DSM 18651</strain>
    </source>
</reference>
<dbReference type="Proteomes" id="UP001569428">
    <property type="component" value="Unassembled WGS sequence"/>
</dbReference>
<dbReference type="InterPro" id="IPR043504">
    <property type="entry name" value="Peptidase_S1_PA_chymotrypsin"/>
</dbReference>
<dbReference type="SUPFAM" id="SSF50494">
    <property type="entry name" value="Trypsin-like serine proteases"/>
    <property type="match status" value="1"/>
</dbReference>
<name>A0ABV4P557_9GAMM</name>
<dbReference type="InterPro" id="IPR009003">
    <property type="entry name" value="Peptidase_S1_PA"/>
</dbReference>
<dbReference type="InterPro" id="IPR001254">
    <property type="entry name" value="Trypsin_dom"/>
</dbReference>
<dbReference type="Pfam" id="PF00089">
    <property type="entry name" value="Trypsin"/>
    <property type="match status" value="1"/>
</dbReference>
<feature type="domain" description="Peptidase S1" evidence="2">
    <location>
        <begin position="55"/>
        <end position="173"/>
    </location>
</feature>
<dbReference type="RefSeq" id="WP_371841317.1">
    <property type="nucleotide sequence ID" value="NZ_JBGMEK010000101.1"/>
</dbReference>
<sequence>MTCTKHPKEININSRPRKIASVFVHSGHKMLPEALIKEALATGEGIKLQEFLAMSDDIALIKLEEPINDVEPIPLYRGNDELGKTIQLIGKGSTGNGKEGPKPNSPHRTSLRRAFNVISSVDMRWISYTFDSPASAVSLEGMAGNGDSGSPVLIEEEQGWQLAGLVAWVSSNRDLRTYHGGRCVLYTSFKSI</sequence>
<accession>A0ABV4P557</accession>
<dbReference type="Gene3D" id="2.40.10.10">
    <property type="entry name" value="Trypsin-like serine proteases"/>
    <property type="match status" value="1"/>
</dbReference>
<evidence type="ECO:0000256" key="1">
    <source>
        <dbReference type="SAM" id="MobiDB-lite"/>
    </source>
</evidence>
<evidence type="ECO:0000259" key="2">
    <source>
        <dbReference type="Pfam" id="PF00089"/>
    </source>
</evidence>
<evidence type="ECO:0000313" key="3">
    <source>
        <dbReference type="EMBL" id="MFA0813503.1"/>
    </source>
</evidence>
<comment type="caution">
    <text evidence="3">The sequence shown here is derived from an EMBL/GenBank/DDBJ whole genome shotgun (WGS) entry which is preliminary data.</text>
</comment>
<keyword evidence="3" id="KW-0378">Hydrolase</keyword>
<protein>
    <submittedName>
        <fullName evidence="3">Trypsin-like serine protease</fullName>
        <ecNumber evidence="3">3.4.21.-</ecNumber>
    </submittedName>
</protein>
<feature type="region of interest" description="Disordered" evidence="1">
    <location>
        <begin position="88"/>
        <end position="109"/>
    </location>
</feature>
<organism evidence="3 4">
    <name type="scientific">Microbulbifer epialgicus</name>
    <dbReference type="NCBI Taxonomy" id="393907"/>
    <lineage>
        <taxon>Bacteria</taxon>
        <taxon>Pseudomonadati</taxon>
        <taxon>Pseudomonadota</taxon>
        <taxon>Gammaproteobacteria</taxon>
        <taxon>Cellvibrionales</taxon>
        <taxon>Microbulbiferaceae</taxon>
        <taxon>Microbulbifer</taxon>
    </lineage>
</organism>
<proteinExistence type="predicted"/>
<evidence type="ECO:0000313" key="4">
    <source>
        <dbReference type="Proteomes" id="UP001569428"/>
    </source>
</evidence>
<dbReference type="EC" id="3.4.21.-" evidence="3"/>
<keyword evidence="4" id="KW-1185">Reference proteome</keyword>
<gene>
    <name evidence="3" type="ORF">ACCI49_21650</name>
</gene>